<proteinExistence type="predicted"/>
<gene>
    <name evidence="2" type="ORF">PCOR1329_LOCUS72702</name>
</gene>
<evidence type="ECO:0000313" key="2">
    <source>
        <dbReference type="EMBL" id="CAK0893340.1"/>
    </source>
</evidence>
<name>A0ABN9X2C1_9DINO</name>
<organism evidence="2 3">
    <name type="scientific">Prorocentrum cordatum</name>
    <dbReference type="NCBI Taxonomy" id="2364126"/>
    <lineage>
        <taxon>Eukaryota</taxon>
        <taxon>Sar</taxon>
        <taxon>Alveolata</taxon>
        <taxon>Dinophyceae</taxon>
        <taxon>Prorocentrales</taxon>
        <taxon>Prorocentraceae</taxon>
        <taxon>Prorocentrum</taxon>
    </lineage>
</organism>
<evidence type="ECO:0000256" key="1">
    <source>
        <dbReference type="SAM" id="MobiDB-lite"/>
    </source>
</evidence>
<dbReference type="Proteomes" id="UP001189429">
    <property type="component" value="Unassembled WGS sequence"/>
</dbReference>
<sequence length="774" mass="84672">MCLETAARRITELVELYFDPAKPVWGGSRLYPGAASSDGSADQTLLQFATGRIREQREAQAEPSYDKGPQRTEGDGTTDGGGRDRQRRPPSKDVKGGVARGRLAASRSARELFPLPRWRLPELPVADSVRSRARRRRERLVFKMGNEAVDALNWLAGCRGGPAYFDPDPMQFEVLERICELASRRYPGPDAPSERAAVRRLLRGHTPYDGAGCLTRVAPFRKGLVSLPETVEGCPPFEGAAPPEVQRFLKEHPERMLRADSPSSTVAPYIDPALKRSAKTYRQFISDLLEIALPDGLGPWSEEAERLLVSYSLHVGLADVKDCFHRLRLPGWLSEYFCLPRINECQASSLCPQLRESPLSDRGRPPVFGPSVPKGHVSHCVCVDNLGVASIDQPIVVTDAIAQLVAGFDQRGLLLHGSSVGTEVTRGTLSVFHTVYAFMRESYAELSVLWHEARQELETVIAGRAQERARFREPAAVETDGAAGAAPAARRGAREAALEAAGFWRDADGERRLAEGAIDDDGQAAAWEADPSFPEVPAAGPASSRRRTEQVQRWRFEEGILIKETPPPPPGTPARRPRLRARAASAEPAAPTPRQLVARESGSRTPQGPQLLPKLTAARRAQDWRARLSLAELSSAPKLPGRERDLQALPLDWSHPIVASSVDGGSTSDDQQVEPAGERREGGPLKEAARRRALTTAPGMGEAMAGYVNHMSFEGPENAKGCQERAGLMHRFGEFSRQDKARPLALRCGLAWRMGVQSVLPMAVFLLAMVSGYL</sequence>
<feature type="non-terminal residue" evidence="2">
    <location>
        <position position="774"/>
    </location>
</feature>
<feature type="compositionally biased region" description="Low complexity" evidence="1">
    <location>
        <begin position="582"/>
        <end position="594"/>
    </location>
</feature>
<feature type="compositionally biased region" description="Basic and acidic residues" evidence="1">
    <location>
        <begin position="676"/>
        <end position="687"/>
    </location>
</feature>
<reference evidence="2" key="1">
    <citation type="submission" date="2023-10" db="EMBL/GenBank/DDBJ databases">
        <authorList>
            <person name="Chen Y."/>
            <person name="Shah S."/>
            <person name="Dougan E. K."/>
            <person name="Thang M."/>
            <person name="Chan C."/>
        </authorList>
    </citation>
    <scope>NUCLEOTIDE SEQUENCE [LARGE SCALE GENOMIC DNA]</scope>
</reference>
<feature type="compositionally biased region" description="Basic and acidic residues" evidence="1">
    <location>
        <begin position="54"/>
        <end position="74"/>
    </location>
</feature>
<feature type="region of interest" description="Disordered" evidence="1">
    <location>
        <begin position="54"/>
        <end position="103"/>
    </location>
</feature>
<protein>
    <submittedName>
        <fullName evidence="2">Uncharacterized protein</fullName>
    </submittedName>
</protein>
<feature type="compositionally biased region" description="Basic and acidic residues" evidence="1">
    <location>
        <begin position="546"/>
        <end position="561"/>
    </location>
</feature>
<evidence type="ECO:0000313" key="3">
    <source>
        <dbReference type="Proteomes" id="UP001189429"/>
    </source>
</evidence>
<dbReference type="EMBL" id="CAUYUJ010019736">
    <property type="protein sequence ID" value="CAK0893340.1"/>
    <property type="molecule type" value="Genomic_DNA"/>
</dbReference>
<feature type="region of interest" description="Disordered" evidence="1">
    <location>
        <begin position="529"/>
        <end position="615"/>
    </location>
</feature>
<keyword evidence="3" id="KW-1185">Reference proteome</keyword>
<feature type="region of interest" description="Disordered" evidence="1">
    <location>
        <begin position="657"/>
        <end position="687"/>
    </location>
</feature>
<accession>A0ABN9X2C1</accession>
<comment type="caution">
    <text evidence="2">The sequence shown here is derived from an EMBL/GenBank/DDBJ whole genome shotgun (WGS) entry which is preliminary data.</text>
</comment>